<dbReference type="GO" id="GO:0018189">
    <property type="term" value="P:pyrroloquinoline quinone biosynthetic process"/>
    <property type="evidence" value="ECO:0007669"/>
    <property type="project" value="UniProtKB-UniPathway"/>
</dbReference>
<dbReference type="Proteomes" id="UP000287447">
    <property type="component" value="Unassembled WGS sequence"/>
</dbReference>
<comment type="caution">
    <text evidence="4">The sequence shown here is derived from an EMBL/GenBank/DDBJ whole genome shotgun (WGS) entry which is preliminary data.</text>
</comment>
<accession>A0A437QYY6</accession>
<gene>
    <name evidence="4" type="primary">pqqD</name>
    <name evidence="4" type="ORF">EOI86_02565</name>
</gene>
<dbReference type="AlphaFoldDB" id="A0A437QYY6"/>
<keyword evidence="5" id="KW-1185">Reference proteome</keyword>
<dbReference type="GO" id="GO:0048038">
    <property type="term" value="F:quinone binding"/>
    <property type="evidence" value="ECO:0007669"/>
    <property type="project" value="InterPro"/>
</dbReference>
<dbReference type="OrthoDB" id="7995890at2"/>
<dbReference type="Gene3D" id="1.10.10.1150">
    <property type="entry name" value="Coenzyme PQQ synthesis protein D (PqqD)"/>
    <property type="match status" value="1"/>
</dbReference>
<sequence>MTEADTPFLPRGVRTKFDSVRDIWVLLAPERAVKLDPIGAAILAEVDGTRTLNEIAGGLAAKYNAPVDQIKKDAGAFLMSLIERRMVELR</sequence>
<dbReference type="InterPro" id="IPR008792">
    <property type="entry name" value="PQQD"/>
</dbReference>
<keyword evidence="3" id="KW-0884">PQQ biosynthesis</keyword>
<comment type="subunit">
    <text evidence="2">Monomer. Interacts with PqqE.</text>
</comment>
<evidence type="ECO:0000256" key="2">
    <source>
        <dbReference type="ARBA" id="ARBA00011741"/>
    </source>
</evidence>
<name>A0A437QYY6_9PROT</name>
<evidence type="ECO:0000313" key="5">
    <source>
        <dbReference type="Proteomes" id="UP000287447"/>
    </source>
</evidence>
<comment type="pathway">
    <text evidence="1">Cofactor biosynthesis; pyrroloquinoline quinone biosynthesis.</text>
</comment>
<dbReference type="InterPro" id="IPR022479">
    <property type="entry name" value="PqqD_bac"/>
</dbReference>
<dbReference type="InterPro" id="IPR041881">
    <property type="entry name" value="PqqD_sf"/>
</dbReference>
<dbReference type="EMBL" id="SADE01000001">
    <property type="protein sequence ID" value="RVU39717.1"/>
    <property type="molecule type" value="Genomic_DNA"/>
</dbReference>
<organism evidence="4 5">
    <name type="scientific">Hwanghaeella grinnelliae</name>
    <dbReference type="NCBI Taxonomy" id="2500179"/>
    <lineage>
        <taxon>Bacteria</taxon>
        <taxon>Pseudomonadati</taxon>
        <taxon>Pseudomonadota</taxon>
        <taxon>Alphaproteobacteria</taxon>
        <taxon>Rhodospirillales</taxon>
        <taxon>Rhodospirillaceae</taxon>
        <taxon>Hwanghaeella</taxon>
    </lineage>
</organism>
<evidence type="ECO:0000313" key="4">
    <source>
        <dbReference type="EMBL" id="RVU39717.1"/>
    </source>
</evidence>
<dbReference type="Pfam" id="PF05402">
    <property type="entry name" value="PqqD"/>
    <property type="match status" value="1"/>
</dbReference>
<proteinExistence type="predicted"/>
<reference evidence="5" key="1">
    <citation type="submission" date="2019-01" db="EMBL/GenBank/DDBJ databases">
        <title>Gri0909 isolated from a small marine red alga.</title>
        <authorList>
            <person name="Kim J."/>
            <person name="Jeong S.E."/>
            <person name="Jeon C.O."/>
        </authorList>
    </citation>
    <scope>NUCLEOTIDE SEQUENCE [LARGE SCALE GENOMIC DNA]</scope>
    <source>
        <strain evidence="5">Gri0909</strain>
    </source>
</reference>
<dbReference type="UniPathway" id="UPA00539"/>
<evidence type="ECO:0000256" key="1">
    <source>
        <dbReference type="ARBA" id="ARBA00004886"/>
    </source>
</evidence>
<protein>
    <submittedName>
        <fullName evidence="4">Pyrroloquinoline quinone biosynthesis peptide chaperone PqqD</fullName>
    </submittedName>
</protein>
<evidence type="ECO:0000256" key="3">
    <source>
        <dbReference type="ARBA" id="ARBA00022905"/>
    </source>
</evidence>
<dbReference type="NCBIfam" id="TIGR03859">
    <property type="entry name" value="PQQ_PqqD"/>
    <property type="match status" value="1"/>
</dbReference>